<dbReference type="NCBIfam" id="TIGR04057">
    <property type="entry name" value="SusC_RagA_signa"/>
    <property type="match status" value="1"/>
</dbReference>
<dbReference type="Gene3D" id="2.60.40.1120">
    <property type="entry name" value="Carboxypeptidase-like, regulatory domain"/>
    <property type="match status" value="1"/>
</dbReference>
<evidence type="ECO:0000256" key="11">
    <source>
        <dbReference type="RuleBase" id="RU003357"/>
    </source>
</evidence>
<evidence type="ECO:0000256" key="2">
    <source>
        <dbReference type="ARBA" id="ARBA00022448"/>
    </source>
</evidence>
<dbReference type="STRING" id="1703345.A3860_33425"/>
<dbReference type="InterPro" id="IPR008969">
    <property type="entry name" value="CarboxyPept-like_regulatory"/>
</dbReference>
<dbReference type="Pfam" id="PF00593">
    <property type="entry name" value="TonB_dep_Rec_b-barrel"/>
    <property type="match status" value="1"/>
</dbReference>
<dbReference type="InterPro" id="IPR011662">
    <property type="entry name" value="Secretin/TonB_short_N"/>
</dbReference>
<evidence type="ECO:0000256" key="4">
    <source>
        <dbReference type="ARBA" id="ARBA00022496"/>
    </source>
</evidence>
<dbReference type="OrthoDB" id="9768177at2"/>
<reference evidence="15 16" key="1">
    <citation type="submission" date="2016-03" db="EMBL/GenBank/DDBJ databases">
        <title>Niastella vici sp. nov., isolated from farmland soil.</title>
        <authorList>
            <person name="Chen L."/>
            <person name="Wang D."/>
            <person name="Yang S."/>
            <person name="Wang G."/>
        </authorList>
    </citation>
    <scope>NUCLEOTIDE SEQUENCE [LARGE SCALE GENOMIC DNA]</scope>
    <source>
        <strain evidence="15 16">DJ57</strain>
    </source>
</reference>
<organism evidence="15 16">
    <name type="scientific">Niastella vici</name>
    <dbReference type="NCBI Taxonomy" id="1703345"/>
    <lineage>
        <taxon>Bacteria</taxon>
        <taxon>Pseudomonadati</taxon>
        <taxon>Bacteroidota</taxon>
        <taxon>Chitinophagia</taxon>
        <taxon>Chitinophagales</taxon>
        <taxon>Chitinophagaceae</taxon>
        <taxon>Niastella</taxon>
    </lineage>
</organism>
<comment type="subcellular location">
    <subcellularLocation>
        <location evidence="1 10">Cell outer membrane</location>
        <topology evidence="1 10">Multi-pass membrane protein</topology>
    </subcellularLocation>
</comment>
<dbReference type="GO" id="GO:0009279">
    <property type="term" value="C:cell outer membrane"/>
    <property type="evidence" value="ECO:0007669"/>
    <property type="project" value="UniProtKB-SubCell"/>
</dbReference>
<evidence type="ECO:0000256" key="6">
    <source>
        <dbReference type="ARBA" id="ARBA00023004"/>
    </source>
</evidence>
<dbReference type="InterPro" id="IPR037066">
    <property type="entry name" value="Plug_dom_sf"/>
</dbReference>
<dbReference type="Pfam" id="PF07660">
    <property type="entry name" value="STN"/>
    <property type="match status" value="1"/>
</dbReference>
<gene>
    <name evidence="15" type="ORF">A3860_33425</name>
</gene>
<keyword evidence="16" id="KW-1185">Reference proteome</keyword>
<comment type="caution">
    <text evidence="15">The sequence shown here is derived from an EMBL/GenBank/DDBJ whole genome shotgun (WGS) entry which is preliminary data.</text>
</comment>
<evidence type="ECO:0000313" key="16">
    <source>
        <dbReference type="Proteomes" id="UP000192796"/>
    </source>
</evidence>
<sequence>MKKVLVNQLIYRFMRLGLLPLLLITGFTGIMYARPVHGQEVLNQRINLVADNKEVKTVLNEISQITDLKFVYSSQRIPVRQKISLAARNQRLGEVLEILLSPLNVLYFVSGNQIVLMRKGEAYSLAMFMTDDPRKSLLDAESPAKNITGKVTNDNGEPLNGVSVLVRGTSRGTSTNEKGVFVIQADVGETLEFSMVGYKQYAVKIGDETTVNIRLQPEQTNMNEVIIVGYGTQRRSSLTGAITSVNTKAINELPVASVEQALQGRVAGLTVTNNGEPGQSPIVRIRGVSSINFASDPLYVIDGFPTANLINFDSRDIESVEVLKDASAAAIYGSRATNGVVLITTKKGKRGNKLKVTLDSYVGTQRPWKTIDLLNTEQYLRYEAALNGAGGVGHPPRLQPANFNQPIYDGTTQTYAQTNTDWQDAYFKSGVLTQHNLSVSGGNDLSRFFTSAGYFKQDGISQGVYYERGNYRINSEHKISNVFNVGENLFLSYSKQRYDNTTGNRTRLVNVIRNLPYLPVYDPTTKGGYRGAENSVDGADPTNPVEDAVLLGNAVRKTFKVLGTVYADVNFTSWLKFRSTFGVDHVNLFQHQFKPIYNDKGRSDPLATVDDVRTSITTLLFTQQLTADKTFGNHHFTATGVYETQSTRSYGEQMTGNQATNDIETMFGATNVAAFSTKSENLLISYVGRLSYEFAGKYMLSAAIRRDGLSVWAPGNKFANFPSASVGWRIDQEPFMRGIKQLSELKLRGGYGVTGLNGIGIFGKLANSQLPNDYPWQAIVALNGATYPFNNTMPSGGNASFYNAISNPGLEWEKTKQLNIGVDLGLFNNRITLSADYYRRKTDNLMLNVPTPGSFGFERAGVLANVGAMQNNGFDLQLGYKKNIGDFQWDVIGNISFITNKVLSLNTPNATIDNGGDQDFGGGAPITRTKAGEAIQSFYGYIVDGIFQSDAEVASSPFQTDKTKAGDLKFRDLSGPDGKPDGQITADDRTFLGNYLPDYTYSVNFGANYKNFDASIFFQGIQGNKIFNAARIIREGMPRLFGAGTAVLNAWTPSNTNTDIPRAVSGDPNQNVRPSTRWIENGSYLRLKNIMIGYTIPGSFLKTYVHGTISSFRVYISSQNLLTVTKYKGWDPEVGSKDIKLPNGTLTNGIDFGQYPAARSFQFGVQVGF</sequence>
<dbReference type="Gene3D" id="2.170.130.10">
    <property type="entry name" value="TonB-dependent receptor, plug domain"/>
    <property type="match status" value="1"/>
</dbReference>
<evidence type="ECO:0000256" key="1">
    <source>
        <dbReference type="ARBA" id="ARBA00004571"/>
    </source>
</evidence>
<dbReference type="InterPro" id="IPR012910">
    <property type="entry name" value="Plug_dom"/>
</dbReference>
<evidence type="ECO:0000313" key="15">
    <source>
        <dbReference type="EMBL" id="OQP60489.1"/>
    </source>
</evidence>
<protein>
    <submittedName>
        <fullName evidence="15">SusC/RagA family TonB-linked outer membrane protein</fullName>
    </submittedName>
</protein>
<dbReference type="InterPro" id="IPR023997">
    <property type="entry name" value="TonB-dep_OMP_SusC/RagA_CS"/>
</dbReference>
<keyword evidence="3 10" id="KW-1134">Transmembrane beta strand</keyword>
<feature type="domain" description="Secretin/TonB short N-terminal" evidence="13">
    <location>
        <begin position="69"/>
        <end position="119"/>
    </location>
</feature>
<dbReference type="InterPro" id="IPR023996">
    <property type="entry name" value="TonB-dep_OMP_SusC/RagA"/>
</dbReference>
<keyword evidence="2 10" id="KW-0813">Transport</keyword>
<dbReference type="GO" id="GO:0006826">
    <property type="term" value="P:iron ion transport"/>
    <property type="evidence" value="ECO:0007669"/>
    <property type="project" value="UniProtKB-KW"/>
</dbReference>
<dbReference type="InterPro" id="IPR036942">
    <property type="entry name" value="Beta-barrel_TonB_sf"/>
</dbReference>
<keyword evidence="7 11" id="KW-0798">TonB box</keyword>
<dbReference type="SUPFAM" id="SSF49464">
    <property type="entry name" value="Carboxypeptidase regulatory domain-like"/>
    <property type="match status" value="1"/>
</dbReference>
<evidence type="ECO:0000256" key="10">
    <source>
        <dbReference type="PROSITE-ProRule" id="PRU01360"/>
    </source>
</evidence>
<evidence type="ECO:0000256" key="3">
    <source>
        <dbReference type="ARBA" id="ARBA00022452"/>
    </source>
</evidence>
<dbReference type="NCBIfam" id="TIGR04056">
    <property type="entry name" value="OMP_RagA_SusC"/>
    <property type="match status" value="1"/>
</dbReference>
<name>A0A1V9FQ37_9BACT</name>
<evidence type="ECO:0000256" key="9">
    <source>
        <dbReference type="ARBA" id="ARBA00023237"/>
    </source>
</evidence>
<evidence type="ECO:0000256" key="8">
    <source>
        <dbReference type="ARBA" id="ARBA00023136"/>
    </source>
</evidence>
<keyword evidence="9 10" id="KW-0998">Cell outer membrane</keyword>
<feature type="domain" description="TonB-dependent receptor-like beta-barrel" evidence="12">
    <location>
        <begin position="497"/>
        <end position="1108"/>
    </location>
</feature>
<dbReference type="InterPro" id="IPR000531">
    <property type="entry name" value="Beta-barrel_TonB"/>
</dbReference>
<keyword evidence="6" id="KW-0408">Iron</keyword>
<evidence type="ECO:0000256" key="5">
    <source>
        <dbReference type="ARBA" id="ARBA00022692"/>
    </source>
</evidence>
<keyword evidence="5 10" id="KW-0812">Transmembrane</keyword>
<dbReference type="Gene3D" id="2.40.170.20">
    <property type="entry name" value="TonB-dependent receptor, beta-barrel domain"/>
    <property type="match status" value="1"/>
</dbReference>
<dbReference type="EMBL" id="LVYD01000062">
    <property type="protein sequence ID" value="OQP60489.1"/>
    <property type="molecule type" value="Genomic_DNA"/>
</dbReference>
<dbReference type="Pfam" id="PF13715">
    <property type="entry name" value="CarbopepD_reg_2"/>
    <property type="match status" value="1"/>
</dbReference>
<evidence type="ECO:0000259" key="14">
    <source>
        <dbReference type="Pfam" id="PF07715"/>
    </source>
</evidence>
<comment type="similarity">
    <text evidence="10 11">Belongs to the TonB-dependent receptor family.</text>
</comment>
<dbReference type="SUPFAM" id="SSF56935">
    <property type="entry name" value="Porins"/>
    <property type="match status" value="1"/>
</dbReference>
<evidence type="ECO:0000259" key="13">
    <source>
        <dbReference type="Pfam" id="PF07660"/>
    </source>
</evidence>
<proteinExistence type="inferred from homology"/>
<dbReference type="InterPro" id="IPR039426">
    <property type="entry name" value="TonB-dep_rcpt-like"/>
</dbReference>
<feature type="domain" description="TonB-dependent receptor plug" evidence="14">
    <location>
        <begin position="236"/>
        <end position="340"/>
    </location>
</feature>
<dbReference type="Pfam" id="PF07715">
    <property type="entry name" value="Plug"/>
    <property type="match status" value="1"/>
</dbReference>
<dbReference type="PROSITE" id="PS52016">
    <property type="entry name" value="TONB_DEPENDENT_REC_3"/>
    <property type="match status" value="1"/>
</dbReference>
<evidence type="ECO:0000259" key="12">
    <source>
        <dbReference type="Pfam" id="PF00593"/>
    </source>
</evidence>
<accession>A0A1V9FQ37</accession>
<dbReference type="Proteomes" id="UP000192796">
    <property type="component" value="Unassembled WGS sequence"/>
</dbReference>
<evidence type="ECO:0000256" key="7">
    <source>
        <dbReference type="ARBA" id="ARBA00023077"/>
    </source>
</evidence>
<dbReference type="AlphaFoldDB" id="A0A1V9FQ37"/>
<keyword evidence="8 10" id="KW-0472">Membrane</keyword>
<keyword evidence="4" id="KW-0410">Iron transport</keyword>
<keyword evidence="4" id="KW-0406">Ion transport</keyword>
<dbReference type="FunFam" id="2.170.130.10:FF:000008">
    <property type="entry name" value="SusC/RagA family TonB-linked outer membrane protein"/>
    <property type="match status" value="1"/>
</dbReference>